<evidence type="ECO:0000256" key="1">
    <source>
        <dbReference type="ARBA" id="ARBA00022450"/>
    </source>
</evidence>
<keyword evidence="4" id="KW-0012">Acyltransferase</keyword>
<dbReference type="InterPro" id="IPR001227">
    <property type="entry name" value="Ac_transferase_dom_sf"/>
</dbReference>
<evidence type="ECO:0000313" key="5">
    <source>
        <dbReference type="Proteomes" id="UP001589608"/>
    </source>
</evidence>
<dbReference type="GO" id="GO:0016746">
    <property type="term" value="F:acyltransferase activity"/>
    <property type="evidence" value="ECO:0007669"/>
    <property type="project" value="UniProtKB-KW"/>
</dbReference>
<dbReference type="SMART" id="SM00827">
    <property type="entry name" value="PKS_AT"/>
    <property type="match status" value="1"/>
</dbReference>
<dbReference type="EMBL" id="JBHMCA010000020">
    <property type="protein sequence ID" value="MFB9443307.1"/>
    <property type="molecule type" value="Genomic_DNA"/>
</dbReference>
<dbReference type="SUPFAM" id="SSF55048">
    <property type="entry name" value="Probable ACP-binding domain of malonyl-CoA ACP transacylase"/>
    <property type="match status" value="1"/>
</dbReference>
<keyword evidence="5" id="KW-1185">Reference proteome</keyword>
<dbReference type="InterPro" id="IPR050091">
    <property type="entry name" value="PKS_NRPS_Biosynth_Enz"/>
</dbReference>
<comment type="caution">
    <text evidence="4">The sequence shown here is derived from an EMBL/GenBank/DDBJ whole genome shotgun (WGS) entry which is preliminary data.</text>
</comment>
<organism evidence="4 5">
    <name type="scientific">Dactylosporangium vinaceum</name>
    <dbReference type="NCBI Taxonomy" id="53362"/>
    <lineage>
        <taxon>Bacteria</taxon>
        <taxon>Bacillati</taxon>
        <taxon>Actinomycetota</taxon>
        <taxon>Actinomycetes</taxon>
        <taxon>Micromonosporales</taxon>
        <taxon>Micromonosporaceae</taxon>
        <taxon>Dactylosporangium</taxon>
    </lineage>
</organism>
<dbReference type="Gene3D" id="3.40.366.10">
    <property type="entry name" value="Malonyl-Coenzyme A Acyl Carrier Protein, domain 2"/>
    <property type="match status" value="1"/>
</dbReference>
<proteinExistence type="predicted"/>
<sequence length="335" mass="33934">MTPGPPVVLLLPGQGAQQPAMAAALYDADPTFTAAMDAFFGPLGAWGTQLRADWLGGCSGAALDDASRAQPLLYAVGYALGAALSAHGVPISGVLGHSVGELAAAALAGVFTPADGARLLRARVAALAGIAAGGMLAVAASPADLTPFLDSPDRPDGVVVGAENAPKQTVLAGTEPRLSAVEFALRRHGMTCRRIAARQPFHSPAARPAARRFQRAFGRVELRPPRLPMWSAGSGARLEAGQATDPGFWAAQLAGRMRLWSALDALLCSGAVTLVEAGPGQGLTGIARRHPGVRTGASRVVPLLPAAAAGTPGAVRDAVERLRADAVARPAGGVS</sequence>
<gene>
    <name evidence="4" type="ORF">ACFFTR_09445</name>
</gene>
<dbReference type="RefSeq" id="WP_223103584.1">
    <property type="nucleotide sequence ID" value="NZ_CP061913.1"/>
</dbReference>
<dbReference type="SUPFAM" id="SSF52151">
    <property type="entry name" value="FabD/lysophospholipase-like"/>
    <property type="match status" value="1"/>
</dbReference>
<dbReference type="InterPro" id="IPR014043">
    <property type="entry name" value="Acyl_transferase_dom"/>
</dbReference>
<name>A0ABV5M374_9ACTN</name>
<dbReference type="PANTHER" id="PTHR43775">
    <property type="entry name" value="FATTY ACID SYNTHASE"/>
    <property type="match status" value="1"/>
</dbReference>
<dbReference type="PANTHER" id="PTHR43775:SF37">
    <property type="entry name" value="SI:DKEY-61P9.11"/>
    <property type="match status" value="1"/>
</dbReference>
<reference evidence="4 5" key="1">
    <citation type="submission" date="2024-09" db="EMBL/GenBank/DDBJ databases">
        <authorList>
            <person name="Sun Q."/>
            <person name="Mori K."/>
        </authorList>
    </citation>
    <scope>NUCLEOTIDE SEQUENCE [LARGE SCALE GENOMIC DNA]</scope>
    <source>
        <strain evidence="4 5">JCM 3307</strain>
    </source>
</reference>
<dbReference type="Pfam" id="PF00698">
    <property type="entry name" value="Acyl_transf_1"/>
    <property type="match status" value="1"/>
</dbReference>
<evidence type="ECO:0000259" key="3">
    <source>
        <dbReference type="SMART" id="SM00827"/>
    </source>
</evidence>
<dbReference type="InterPro" id="IPR016035">
    <property type="entry name" value="Acyl_Trfase/lysoPLipase"/>
</dbReference>
<evidence type="ECO:0000313" key="4">
    <source>
        <dbReference type="EMBL" id="MFB9443307.1"/>
    </source>
</evidence>
<dbReference type="InterPro" id="IPR016036">
    <property type="entry name" value="Malonyl_transacylase_ACP-bd"/>
</dbReference>
<keyword evidence="4" id="KW-0808">Transferase</keyword>
<protein>
    <submittedName>
        <fullName evidence="4">Acyltransferase domain-containing protein</fullName>
    </submittedName>
</protein>
<keyword evidence="1" id="KW-0596">Phosphopantetheine</keyword>
<feature type="domain" description="Malonyl-CoA:ACP transacylase (MAT)" evidence="3">
    <location>
        <begin position="10"/>
        <end position="308"/>
    </location>
</feature>
<keyword evidence="2" id="KW-0597">Phosphoprotein</keyword>
<evidence type="ECO:0000256" key="2">
    <source>
        <dbReference type="ARBA" id="ARBA00022553"/>
    </source>
</evidence>
<dbReference type="Proteomes" id="UP001589608">
    <property type="component" value="Unassembled WGS sequence"/>
</dbReference>
<accession>A0ABV5M374</accession>